<proteinExistence type="predicted"/>
<sequence>MSCSLENRRVYICVDGKDVVTEACGIECLSEVAEKNASTAVSGMAIECICEIKRKSKCPGKIRQLILSPRLLTKNCVL</sequence>
<name>A0A1E5ILU8_ENDTX</name>
<evidence type="ECO:0000313" key="1">
    <source>
        <dbReference type="EMBL" id="OEG71460.1"/>
    </source>
</evidence>
<dbReference type="AlphaFoldDB" id="A0A1E5ILU8"/>
<protein>
    <submittedName>
        <fullName evidence="1">Uncharacterized protein</fullName>
    </submittedName>
</protein>
<keyword evidence="2" id="KW-1185">Reference proteome</keyword>
<evidence type="ECO:0000313" key="2">
    <source>
        <dbReference type="Proteomes" id="UP000095237"/>
    </source>
</evidence>
<gene>
    <name evidence="1" type="ORF">ATZ36_02745</name>
</gene>
<dbReference type="EMBL" id="LNVX01000215">
    <property type="protein sequence ID" value="OEG71460.1"/>
    <property type="molecule type" value="Genomic_DNA"/>
</dbReference>
<organism evidence="1 2">
    <name type="scientific">Endomicrobium trichonymphae</name>
    <dbReference type="NCBI Taxonomy" id="1408204"/>
    <lineage>
        <taxon>Bacteria</taxon>
        <taxon>Pseudomonadati</taxon>
        <taxon>Elusimicrobiota</taxon>
        <taxon>Endomicrobiia</taxon>
        <taxon>Endomicrobiales</taxon>
        <taxon>Endomicrobiaceae</taxon>
        <taxon>Candidatus Endomicrobiellum</taxon>
    </lineage>
</organism>
<reference evidence="1 2" key="1">
    <citation type="submission" date="2015-11" db="EMBL/GenBank/DDBJ databases">
        <title>Evidence for parallel genomic evolution in an endosymbiosis of termite gut flagellates.</title>
        <authorList>
            <person name="Zheng H."/>
        </authorList>
    </citation>
    <scope>NUCLEOTIDE SEQUENCE [LARGE SCALE GENOMIC DNA]</scope>
    <source>
        <strain evidence="1 2">CET450</strain>
    </source>
</reference>
<comment type="caution">
    <text evidence="1">The sequence shown here is derived from an EMBL/GenBank/DDBJ whole genome shotgun (WGS) entry which is preliminary data.</text>
</comment>
<dbReference type="Proteomes" id="UP000095237">
    <property type="component" value="Unassembled WGS sequence"/>
</dbReference>
<accession>A0A1E5ILU8</accession>